<organism evidence="2 3">
    <name type="scientific">Eumeta variegata</name>
    <name type="common">Bagworm moth</name>
    <name type="synonym">Eumeta japonica</name>
    <dbReference type="NCBI Taxonomy" id="151549"/>
    <lineage>
        <taxon>Eukaryota</taxon>
        <taxon>Metazoa</taxon>
        <taxon>Ecdysozoa</taxon>
        <taxon>Arthropoda</taxon>
        <taxon>Hexapoda</taxon>
        <taxon>Insecta</taxon>
        <taxon>Pterygota</taxon>
        <taxon>Neoptera</taxon>
        <taxon>Endopterygota</taxon>
        <taxon>Lepidoptera</taxon>
        <taxon>Glossata</taxon>
        <taxon>Ditrysia</taxon>
        <taxon>Tineoidea</taxon>
        <taxon>Psychidae</taxon>
        <taxon>Oiketicinae</taxon>
        <taxon>Eumeta</taxon>
    </lineage>
</organism>
<proteinExistence type="predicted"/>
<keyword evidence="3" id="KW-1185">Reference proteome</keyword>
<evidence type="ECO:0000256" key="1">
    <source>
        <dbReference type="SAM" id="MobiDB-lite"/>
    </source>
</evidence>
<name>A0A4C1T6G8_EUMVA</name>
<dbReference type="Proteomes" id="UP000299102">
    <property type="component" value="Unassembled WGS sequence"/>
</dbReference>
<protein>
    <submittedName>
        <fullName evidence="2">Uncharacterized protein</fullName>
    </submittedName>
</protein>
<gene>
    <name evidence="2" type="ORF">EVAR_77529_1</name>
</gene>
<comment type="caution">
    <text evidence="2">The sequence shown here is derived from an EMBL/GenBank/DDBJ whole genome shotgun (WGS) entry which is preliminary data.</text>
</comment>
<reference evidence="2 3" key="1">
    <citation type="journal article" date="2019" name="Commun. Biol.">
        <title>The bagworm genome reveals a unique fibroin gene that provides high tensile strength.</title>
        <authorList>
            <person name="Kono N."/>
            <person name="Nakamura H."/>
            <person name="Ohtoshi R."/>
            <person name="Tomita M."/>
            <person name="Numata K."/>
            <person name="Arakawa K."/>
        </authorList>
    </citation>
    <scope>NUCLEOTIDE SEQUENCE [LARGE SCALE GENOMIC DNA]</scope>
</reference>
<sequence>MIAELGYPNGVRTSSHPRGSVADRARRRGYCVRHQRLNVPPRHRGSDFILPQIESQFSVGREAGASSFVLVSD</sequence>
<evidence type="ECO:0000313" key="2">
    <source>
        <dbReference type="EMBL" id="GBP10109.1"/>
    </source>
</evidence>
<feature type="region of interest" description="Disordered" evidence="1">
    <location>
        <begin position="1"/>
        <end position="24"/>
    </location>
</feature>
<evidence type="ECO:0000313" key="3">
    <source>
        <dbReference type="Proteomes" id="UP000299102"/>
    </source>
</evidence>
<dbReference type="AlphaFoldDB" id="A0A4C1T6G8"/>
<accession>A0A4C1T6G8</accession>
<dbReference type="EMBL" id="BGZK01000039">
    <property type="protein sequence ID" value="GBP10109.1"/>
    <property type="molecule type" value="Genomic_DNA"/>
</dbReference>